<dbReference type="PANTHER" id="PTHR31088">
    <property type="entry name" value="MEMBRANE-ASSOCIATED PROTEIN VIPP1, CHLOROPLASTIC"/>
    <property type="match status" value="1"/>
</dbReference>
<dbReference type="PANTHER" id="PTHR31088:SF6">
    <property type="entry name" value="PHAGE SHOCK PROTEIN A"/>
    <property type="match status" value="1"/>
</dbReference>
<dbReference type="KEGG" id="rst:ATY39_06525"/>
<sequence length="217" mass="25482">MANLWQRLKYTVEADLNEMFDKKEDKNPIKMLNQYIREAEKQTEETGKLLERQGTLQHKLEKELADTNEMKNKRSMQLDLANKSGEQDLIAFAQQEFEAYSQRSIVLQDSIDKSTEELIGLERKYEEMKHKIKDMKVRQLQLMGKENVVRAHNQMNQFLQPESSNKINGRLETFEAMESYIDHLGQKIDSQHEITSMEERLARLEANNSKNEATQSI</sequence>
<reference evidence="4" key="2">
    <citation type="submission" date="2016-03" db="EMBL/GenBank/DDBJ databases">
        <authorList>
            <person name="Ploux O."/>
        </authorList>
    </citation>
    <scope>NUCLEOTIDE SEQUENCE [LARGE SCALE GENOMIC DNA]</scope>
    <source>
        <strain evidence="4">PP9</strain>
    </source>
</reference>
<organism evidence="3 4">
    <name type="scientific">Rummeliibacillus stabekisii</name>
    <dbReference type="NCBI Taxonomy" id="241244"/>
    <lineage>
        <taxon>Bacteria</taxon>
        <taxon>Bacillati</taxon>
        <taxon>Bacillota</taxon>
        <taxon>Bacilli</taxon>
        <taxon>Bacillales</taxon>
        <taxon>Caryophanaceae</taxon>
        <taxon>Rummeliibacillus</taxon>
    </lineage>
</organism>
<dbReference type="Proteomes" id="UP000076021">
    <property type="component" value="Chromosome"/>
</dbReference>
<evidence type="ECO:0000256" key="1">
    <source>
        <dbReference type="ARBA" id="ARBA00043985"/>
    </source>
</evidence>
<proteinExistence type="inferred from homology"/>
<dbReference type="OrthoDB" id="2366053at2"/>
<dbReference type="AlphaFoldDB" id="A0A143HBN2"/>
<evidence type="ECO:0000256" key="2">
    <source>
        <dbReference type="SAM" id="Coils"/>
    </source>
</evidence>
<evidence type="ECO:0000313" key="4">
    <source>
        <dbReference type="Proteomes" id="UP000076021"/>
    </source>
</evidence>
<keyword evidence="4" id="KW-1185">Reference proteome</keyword>
<gene>
    <name evidence="3" type="ORF">ATY39_06525</name>
</gene>
<protein>
    <recommendedName>
        <fullName evidence="5">Phage shock protein A</fullName>
    </recommendedName>
</protein>
<dbReference type="Pfam" id="PF04012">
    <property type="entry name" value="PspA_IM30"/>
    <property type="match status" value="1"/>
</dbReference>
<accession>A0A143HBN2</accession>
<feature type="coiled-coil region" evidence="2">
    <location>
        <begin position="187"/>
        <end position="214"/>
    </location>
</feature>
<keyword evidence="2" id="KW-0175">Coiled coil</keyword>
<evidence type="ECO:0008006" key="5">
    <source>
        <dbReference type="Google" id="ProtNLM"/>
    </source>
</evidence>
<dbReference type="EMBL" id="CP014806">
    <property type="protein sequence ID" value="AMW99144.1"/>
    <property type="molecule type" value="Genomic_DNA"/>
</dbReference>
<dbReference type="RefSeq" id="WP_066787516.1">
    <property type="nucleotide sequence ID" value="NZ_CP014806.1"/>
</dbReference>
<name>A0A143HBN2_9BACL</name>
<reference evidence="3 4" key="1">
    <citation type="journal article" date="2016" name="Genome Announc.">
        <title>Whole-Genome Sequence of Rummeliibacillus stabekisii Strain PP9 Isolated from Antarctic Soil.</title>
        <authorList>
            <person name="da Mota F.F."/>
            <person name="Vollu R.E."/>
            <person name="Jurelevicius D."/>
            <person name="Seldin L."/>
        </authorList>
    </citation>
    <scope>NUCLEOTIDE SEQUENCE [LARGE SCALE GENOMIC DNA]</scope>
    <source>
        <strain evidence="3 4">PP9</strain>
    </source>
</reference>
<dbReference type="STRING" id="241244.ATY39_06525"/>
<evidence type="ECO:0000313" key="3">
    <source>
        <dbReference type="EMBL" id="AMW99144.1"/>
    </source>
</evidence>
<dbReference type="InterPro" id="IPR007157">
    <property type="entry name" value="PspA_VIPP1"/>
</dbReference>
<feature type="coiled-coil region" evidence="2">
    <location>
        <begin position="111"/>
        <end position="138"/>
    </location>
</feature>
<comment type="similarity">
    <text evidence="1">Belongs to the PspA/Vipp/IM30 family.</text>
</comment>